<accession>A0A7I9V5A8</accession>
<evidence type="ECO:0000259" key="1">
    <source>
        <dbReference type="Pfam" id="PF14311"/>
    </source>
</evidence>
<dbReference type="Proteomes" id="UP000444960">
    <property type="component" value="Unassembled WGS sequence"/>
</dbReference>
<evidence type="ECO:0000313" key="2">
    <source>
        <dbReference type="EMBL" id="GEE00383.1"/>
    </source>
</evidence>
<feature type="domain" description="Treble clef zinc finger" evidence="1">
    <location>
        <begin position="188"/>
        <end position="241"/>
    </location>
</feature>
<reference evidence="3" key="1">
    <citation type="submission" date="2019-06" db="EMBL/GenBank/DDBJ databases">
        <title>Gordonia isolated from sludge of a wastewater treatment plant.</title>
        <authorList>
            <person name="Tamura T."/>
            <person name="Aoyama K."/>
            <person name="Kang Y."/>
            <person name="Saito S."/>
            <person name="Akiyama N."/>
            <person name="Yazawa K."/>
            <person name="Gonoi T."/>
            <person name="Mikami Y."/>
        </authorList>
    </citation>
    <scope>NUCLEOTIDE SEQUENCE [LARGE SCALE GENOMIC DNA]</scope>
    <source>
        <strain evidence="3">NBRC 107696</strain>
    </source>
</reference>
<sequence length="595" mass="67304">MTATPCAIDGCAAPAAFRAYKRPAWCQPHISEILRTADLEPLEPVAKRDSWTLMRCLSCGCEQHLRLQYVLDKLPMKSDEPICQACHWREWAKWARSMSGEGLTPVDLDEVRAIAEANHFDYLGPLTDPSLPDDPHRTRCRDCGKISAERVGDMGWGCTCRRNRKRQSTPAKSPTANLLRTSDNEALSWWDHDANTESLWETAKLKSPKAAAWKCPECGHRFTAVIRDMTKQPTCPPCAERRQHEYHEWLASFEGKTVADVPELLEAWDDEMHPRFALVLDGTFTTNGWGPYSRGFQPRAIYRFKCPNGHHPRISPTSFLERGCPACRGNATRDRNNTGNEPRLSPEIASQWHPDRNGAWTAAQASPDSRRLAWWRDPVCGHEWQQTPRERDKYTRRRCPDCDTILDSLAWHYPEIAAGWAPENPITPWQVRPTDTEHVVHWICDTDAAHHWTGTPASLVNGTGCPECRTSGKSRVELDHLNAARDLFGSAASGIRVHSDAFVRRASWTVDILITLSGDRRVAVEYDGSYWHADKVELDTEKSLDLLAEGIDVVRLREAPLATLAIDDPRYHEIAVYSSAPDPVSVMKKARDLIR</sequence>
<feature type="domain" description="Treble clef zinc finger" evidence="1">
    <location>
        <begin position="348"/>
        <end position="403"/>
    </location>
</feature>
<dbReference type="PANTHER" id="PTHR37317:SF1">
    <property type="entry name" value="ZINC-RIBBON DOMAIN-CONTAINING PROTEIN-RELATED"/>
    <property type="match status" value="1"/>
</dbReference>
<keyword evidence="3" id="KW-1185">Reference proteome</keyword>
<dbReference type="InterPro" id="IPR025487">
    <property type="entry name" value="DUF4379"/>
</dbReference>
<organism evidence="2 3">
    <name type="scientific">Gordonia spumicola</name>
    <dbReference type="NCBI Taxonomy" id="589161"/>
    <lineage>
        <taxon>Bacteria</taxon>
        <taxon>Bacillati</taxon>
        <taxon>Actinomycetota</taxon>
        <taxon>Actinomycetes</taxon>
        <taxon>Mycobacteriales</taxon>
        <taxon>Gordoniaceae</taxon>
        <taxon>Gordonia</taxon>
    </lineage>
</organism>
<dbReference type="RefSeq" id="WP_161894283.1">
    <property type="nucleotide sequence ID" value="NZ_BJOV01000002.1"/>
</dbReference>
<dbReference type="PANTHER" id="PTHR37317">
    <property type="entry name" value="BLR8090 PROTEIN"/>
    <property type="match status" value="1"/>
</dbReference>
<comment type="caution">
    <text evidence="2">The sequence shown here is derived from an EMBL/GenBank/DDBJ whole genome shotgun (WGS) entry which is preliminary data.</text>
</comment>
<evidence type="ECO:0000313" key="3">
    <source>
        <dbReference type="Proteomes" id="UP000444960"/>
    </source>
</evidence>
<dbReference type="Gene3D" id="3.40.960.10">
    <property type="entry name" value="VSR Endonuclease"/>
    <property type="match status" value="1"/>
</dbReference>
<dbReference type="EMBL" id="BJOV01000002">
    <property type="protein sequence ID" value="GEE00383.1"/>
    <property type="molecule type" value="Genomic_DNA"/>
</dbReference>
<protein>
    <recommendedName>
        <fullName evidence="1">Treble clef zinc finger domain-containing protein</fullName>
    </recommendedName>
</protein>
<feature type="domain" description="Treble clef zinc finger" evidence="1">
    <location>
        <begin position="416"/>
        <end position="469"/>
    </location>
</feature>
<name>A0A7I9V5A8_9ACTN</name>
<gene>
    <name evidence="2" type="ORF">nbrc107696_08290</name>
</gene>
<proteinExistence type="predicted"/>
<dbReference type="Pfam" id="PF14311">
    <property type="entry name" value="DUF4379"/>
    <property type="match status" value="3"/>
</dbReference>
<dbReference type="AlphaFoldDB" id="A0A7I9V5A8"/>
<dbReference type="OrthoDB" id="3196679at2"/>